<evidence type="ECO:0000259" key="1">
    <source>
        <dbReference type="SMART" id="SM00829"/>
    </source>
</evidence>
<evidence type="ECO:0000313" key="2">
    <source>
        <dbReference type="EMBL" id="ANN16009.1"/>
    </source>
</evidence>
<dbReference type="KEGG" id="aori:SD37_10405"/>
<reference evidence="2 3" key="1">
    <citation type="journal article" date="2015" name="Genome Announc.">
        <title>Draft Genome Sequence of Norvancomycin-Producing Strain Amycolatopsis orientalis CPCC200066.</title>
        <authorList>
            <person name="Lei X."/>
            <person name="Yuan F."/>
            <person name="Shi Y."/>
            <person name="Li X."/>
            <person name="Wang L."/>
            <person name="Hong B."/>
        </authorList>
    </citation>
    <scope>NUCLEOTIDE SEQUENCE [LARGE SCALE GENOMIC DNA]</scope>
    <source>
        <strain evidence="2 3">B-37</strain>
    </source>
</reference>
<name>A0A193BV07_AMYOR</name>
<dbReference type="InterPro" id="IPR011032">
    <property type="entry name" value="GroES-like_sf"/>
</dbReference>
<dbReference type="SUPFAM" id="SSF51735">
    <property type="entry name" value="NAD(P)-binding Rossmann-fold domains"/>
    <property type="match status" value="1"/>
</dbReference>
<dbReference type="Proteomes" id="UP000093695">
    <property type="component" value="Chromosome"/>
</dbReference>
<dbReference type="SMART" id="SM00829">
    <property type="entry name" value="PKS_ER"/>
    <property type="match status" value="1"/>
</dbReference>
<dbReference type="AlphaFoldDB" id="A0A193BV07"/>
<dbReference type="InterPro" id="IPR013154">
    <property type="entry name" value="ADH-like_N"/>
</dbReference>
<organism evidence="2 3">
    <name type="scientific">Amycolatopsis orientalis</name>
    <name type="common">Nocardia orientalis</name>
    <dbReference type="NCBI Taxonomy" id="31958"/>
    <lineage>
        <taxon>Bacteria</taxon>
        <taxon>Bacillati</taxon>
        <taxon>Actinomycetota</taxon>
        <taxon>Actinomycetes</taxon>
        <taxon>Pseudonocardiales</taxon>
        <taxon>Pseudonocardiaceae</taxon>
        <taxon>Amycolatopsis</taxon>
    </lineage>
</organism>
<dbReference type="Gene3D" id="3.40.50.720">
    <property type="entry name" value="NAD(P)-binding Rossmann-like Domain"/>
    <property type="match status" value="1"/>
</dbReference>
<accession>A0A193BV07</accession>
<evidence type="ECO:0000313" key="3">
    <source>
        <dbReference type="Proteomes" id="UP000093695"/>
    </source>
</evidence>
<dbReference type="InterPro" id="IPR051397">
    <property type="entry name" value="Zn-ADH-like_protein"/>
</dbReference>
<dbReference type="EMBL" id="CP016174">
    <property type="protein sequence ID" value="ANN16009.1"/>
    <property type="molecule type" value="Genomic_DNA"/>
</dbReference>
<dbReference type="Gene3D" id="3.90.180.10">
    <property type="entry name" value="Medium-chain alcohol dehydrogenases, catalytic domain"/>
    <property type="match status" value="1"/>
</dbReference>
<dbReference type="Pfam" id="PF13602">
    <property type="entry name" value="ADH_zinc_N_2"/>
    <property type="match status" value="1"/>
</dbReference>
<feature type="domain" description="Enoyl reductase (ER)" evidence="1">
    <location>
        <begin position="10"/>
        <end position="313"/>
    </location>
</feature>
<dbReference type="PANTHER" id="PTHR43677:SF1">
    <property type="entry name" value="ACRYLYL-COA REDUCTASE ACUI-RELATED"/>
    <property type="match status" value="1"/>
</dbReference>
<protein>
    <recommendedName>
        <fullName evidence="1">Enoyl reductase (ER) domain-containing protein</fullName>
    </recommendedName>
</protein>
<dbReference type="GO" id="GO:0043957">
    <property type="term" value="F:acryloyl-CoA reductase (NADPH) activity"/>
    <property type="evidence" value="ECO:0007669"/>
    <property type="project" value="TreeGrafter"/>
</dbReference>
<dbReference type="InterPro" id="IPR020843">
    <property type="entry name" value="ER"/>
</dbReference>
<gene>
    <name evidence="2" type="ORF">SD37_10405</name>
</gene>
<proteinExistence type="predicted"/>
<dbReference type="CDD" id="cd05289">
    <property type="entry name" value="MDR_like_2"/>
    <property type="match status" value="1"/>
</dbReference>
<keyword evidence="3" id="KW-1185">Reference proteome</keyword>
<dbReference type="Pfam" id="PF08240">
    <property type="entry name" value="ADH_N"/>
    <property type="match status" value="1"/>
</dbReference>
<dbReference type="SUPFAM" id="SSF50129">
    <property type="entry name" value="GroES-like"/>
    <property type="match status" value="1"/>
</dbReference>
<sequence length="319" mass="33698">MRAMVCDDFGGPDRFDEREVERPPLGPNSVLVRLTHAGVNPGDSRIRQGQFAPRARHHFPLVLGLEGAGFVEEIGVSGSPFKPGQAVFGFFLHDYAGDGTYAELAPARSTQLAAVPPGVSLRDAAAVACAGGTAMVLVEELLEVQPGDTVVVLGAAGGVGHFAVQVAVALGAEVIAVARASNHDFVRELGAAHAVDYRTDNVAEAVARLVPDGVDAAVDTVGGEAQSQLSGVVRQGGRVASCVHAPTTDDFRVRDQHFQYRFFEATPARMVRLSEHLASGHVRPRITRELPLSQAAEAHRAIDAGAVRGKIVLRIDDSR</sequence>
<dbReference type="STRING" id="31958.SD37_10405"/>
<dbReference type="RefSeq" id="WP_044851019.1">
    <property type="nucleotide sequence ID" value="NZ_CP016174.1"/>
</dbReference>
<dbReference type="PANTHER" id="PTHR43677">
    <property type="entry name" value="SHORT-CHAIN DEHYDROGENASE/REDUCTASE"/>
    <property type="match status" value="1"/>
</dbReference>
<dbReference type="InterPro" id="IPR036291">
    <property type="entry name" value="NAD(P)-bd_dom_sf"/>
</dbReference>